<feature type="domain" description="RRM" evidence="5">
    <location>
        <begin position="38"/>
        <end position="119"/>
    </location>
</feature>
<keyword evidence="2 3" id="KW-0694">RNA-binding</keyword>
<accession>A0AA88U3T8</accession>
<proteinExistence type="predicted"/>
<dbReference type="SMART" id="SM00360">
    <property type="entry name" value="RRM"/>
    <property type="match status" value="1"/>
</dbReference>
<evidence type="ECO:0000256" key="1">
    <source>
        <dbReference type="ARBA" id="ARBA00022737"/>
    </source>
</evidence>
<dbReference type="InterPro" id="IPR012677">
    <property type="entry name" value="Nucleotide-bd_a/b_plait_sf"/>
</dbReference>
<protein>
    <recommendedName>
        <fullName evidence="5">RRM domain-containing protein</fullName>
    </recommendedName>
</protein>
<reference evidence="6" key="1">
    <citation type="submission" date="2022-12" db="EMBL/GenBank/DDBJ databases">
        <title>Draft genome assemblies for two species of Escallonia (Escalloniales).</title>
        <authorList>
            <person name="Chanderbali A."/>
            <person name="Dervinis C."/>
            <person name="Anghel I."/>
            <person name="Soltis D."/>
            <person name="Soltis P."/>
            <person name="Zapata F."/>
        </authorList>
    </citation>
    <scope>NUCLEOTIDE SEQUENCE</scope>
    <source>
        <strain evidence="6">UCBG92.1500</strain>
        <tissue evidence="6">Leaf</tissue>
    </source>
</reference>
<dbReference type="EMBL" id="JAVXUO010002825">
    <property type="protein sequence ID" value="KAK2969345.1"/>
    <property type="molecule type" value="Genomic_DNA"/>
</dbReference>
<dbReference type="GO" id="GO:0003723">
    <property type="term" value="F:RNA binding"/>
    <property type="evidence" value="ECO:0007669"/>
    <property type="project" value="UniProtKB-UniRule"/>
</dbReference>
<name>A0AA88U3T8_9ASTE</name>
<dbReference type="AlphaFoldDB" id="A0AA88U3T8"/>
<feature type="compositionally biased region" description="Pro residues" evidence="4">
    <location>
        <begin position="1"/>
        <end position="15"/>
    </location>
</feature>
<evidence type="ECO:0000259" key="5">
    <source>
        <dbReference type="PROSITE" id="PS50102"/>
    </source>
</evidence>
<dbReference type="PROSITE" id="PS50102">
    <property type="entry name" value="RRM"/>
    <property type="match status" value="1"/>
</dbReference>
<dbReference type="SUPFAM" id="SSF54928">
    <property type="entry name" value="RNA-binding domain, RBD"/>
    <property type="match status" value="1"/>
</dbReference>
<evidence type="ECO:0000256" key="3">
    <source>
        <dbReference type="PROSITE-ProRule" id="PRU00176"/>
    </source>
</evidence>
<gene>
    <name evidence="6" type="ORF">RJ640_027587</name>
</gene>
<dbReference type="InterPro" id="IPR035979">
    <property type="entry name" value="RBD_domain_sf"/>
</dbReference>
<comment type="caution">
    <text evidence="6">The sequence shown here is derived from an EMBL/GenBank/DDBJ whole genome shotgun (WGS) entry which is preliminary data.</text>
</comment>
<evidence type="ECO:0000313" key="7">
    <source>
        <dbReference type="Proteomes" id="UP001187471"/>
    </source>
</evidence>
<feature type="region of interest" description="Disordered" evidence="4">
    <location>
        <begin position="1"/>
        <end position="22"/>
    </location>
</feature>
<evidence type="ECO:0000256" key="2">
    <source>
        <dbReference type="ARBA" id="ARBA00022884"/>
    </source>
</evidence>
<keyword evidence="7" id="KW-1185">Reference proteome</keyword>
<dbReference type="InterPro" id="IPR000504">
    <property type="entry name" value="RRM_dom"/>
</dbReference>
<dbReference type="Proteomes" id="UP001187471">
    <property type="component" value="Unassembled WGS sequence"/>
</dbReference>
<dbReference type="CDD" id="cd00590">
    <property type="entry name" value="RRM_SF"/>
    <property type="match status" value="1"/>
</dbReference>
<keyword evidence="1" id="KW-0677">Repeat</keyword>
<sequence>MSKLSPPPPPPPALPPQETLTDEGTLEKPLKVEYRQEGKIFVKNLPLWIKKNDVAKFLKQFGPIKNVIIIRSHGDIQQNKGFGFVIYDGSVAARSAMKAVEFDRVEFHRRVLTVKLDDGRIMRAKAEERAMWVEGGEDGVVEYMWCCTVVAGGGVVRRLISRW</sequence>
<dbReference type="Pfam" id="PF00076">
    <property type="entry name" value="RRM_1"/>
    <property type="match status" value="1"/>
</dbReference>
<evidence type="ECO:0000313" key="6">
    <source>
        <dbReference type="EMBL" id="KAK2969345.1"/>
    </source>
</evidence>
<dbReference type="PANTHER" id="PTHR24012">
    <property type="entry name" value="RNA BINDING PROTEIN"/>
    <property type="match status" value="1"/>
</dbReference>
<organism evidence="6 7">
    <name type="scientific">Escallonia rubra</name>
    <dbReference type="NCBI Taxonomy" id="112253"/>
    <lineage>
        <taxon>Eukaryota</taxon>
        <taxon>Viridiplantae</taxon>
        <taxon>Streptophyta</taxon>
        <taxon>Embryophyta</taxon>
        <taxon>Tracheophyta</taxon>
        <taxon>Spermatophyta</taxon>
        <taxon>Magnoliopsida</taxon>
        <taxon>eudicotyledons</taxon>
        <taxon>Gunneridae</taxon>
        <taxon>Pentapetalae</taxon>
        <taxon>asterids</taxon>
        <taxon>campanulids</taxon>
        <taxon>Escalloniales</taxon>
        <taxon>Escalloniaceae</taxon>
        <taxon>Escallonia</taxon>
    </lineage>
</organism>
<dbReference type="Gene3D" id="3.30.70.330">
    <property type="match status" value="1"/>
</dbReference>
<evidence type="ECO:0000256" key="4">
    <source>
        <dbReference type="SAM" id="MobiDB-lite"/>
    </source>
</evidence>